<feature type="transmembrane region" description="Helical" evidence="1">
    <location>
        <begin position="87"/>
        <end position="105"/>
    </location>
</feature>
<keyword evidence="3" id="KW-1185">Reference proteome</keyword>
<reference evidence="3" key="1">
    <citation type="journal article" date="2019" name="Int. J. Syst. Evol. Microbiol.">
        <title>The Global Catalogue of Microorganisms (GCM) 10K type strain sequencing project: providing services to taxonomists for standard genome sequencing and annotation.</title>
        <authorList>
            <consortium name="The Broad Institute Genomics Platform"/>
            <consortium name="The Broad Institute Genome Sequencing Center for Infectious Disease"/>
            <person name="Wu L."/>
            <person name="Ma J."/>
        </authorList>
    </citation>
    <scope>NUCLEOTIDE SEQUENCE [LARGE SCALE GENOMIC DNA]</scope>
    <source>
        <strain evidence="3">CGMCC 1.19062</strain>
    </source>
</reference>
<feature type="transmembrane region" description="Helical" evidence="1">
    <location>
        <begin position="111"/>
        <end position="131"/>
    </location>
</feature>
<dbReference type="Proteomes" id="UP001597295">
    <property type="component" value="Unassembled WGS sequence"/>
</dbReference>
<gene>
    <name evidence="2" type="ORF">ACFSM5_20390</name>
</gene>
<organism evidence="2 3">
    <name type="scientific">Lacibacterium aquatile</name>
    <dbReference type="NCBI Taxonomy" id="1168082"/>
    <lineage>
        <taxon>Bacteria</taxon>
        <taxon>Pseudomonadati</taxon>
        <taxon>Pseudomonadota</taxon>
        <taxon>Alphaproteobacteria</taxon>
        <taxon>Rhodospirillales</taxon>
        <taxon>Rhodospirillaceae</taxon>
    </lineage>
</organism>
<proteinExistence type="predicted"/>
<keyword evidence="1" id="KW-0812">Transmembrane</keyword>
<sequence>MEADLATIRGFSCPQCRAPFLEDAVTAFAPVLTCRSCNHYFPRPGRITRRLREPDPGPPPKGIKLLKSETGFEIELNARFGIAPTPFPLAGGIIVLAVIVLAGANHERLDLYDSTFWGVMLGFAFAAFLLVRTRIGADGDRGWIFTGVGRIGFRQTFSWQDIDEITVELSNPGSNRDKYRAIHIAGVRDHLVFAAGLPEQLQMYIAALLRFLVSSGKDRVSPP</sequence>
<dbReference type="EMBL" id="JBHUIP010000016">
    <property type="protein sequence ID" value="MFD2265274.1"/>
    <property type="molecule type" value="Genomic_DNA"/>
</dbReference>
<dbReference type="RefSeq" id="WP_379878445.1">
    <property type="nucleotide sequence ID" value="NZ_JBHUIP010000016.1"/>
</dbReference>
<accession>A0ABW5DZQ5</accession>
<evidence type="ECO:0000313" key="3">
    <source>
        <dbReference type="Proteomes" id="UP001597295"/>
    </source>
</evidence>
<protein>
    <recommendedName>
        <fullName evidence="4">DUF304 domain-containing protein</fullName>
    </recommendedName>
</protein>
<name>A0ABW5DZQ5_9PROT</name>
<keyword evidence="1" id="KW-0472">Membrane</keyword>
<evidence type="ECO:0000256" key="1">
    <source>
        <dbReference type="SAM" id="Phobius"/>
    </source>
</evidence>
<comment type="caution">
    <text evidence="2">The sequence shown here is derived from an EMBL/GenBank/DDBJ whole genome shotgun (WGS) entry which is preliminary data.</text>
</comment>
<keyword evidence="1" id="KW-1133">Transmembrane helix</keyword>
<evidence type="ECO:0000313" key="2">
    <source>
        <dbReference type="EMBL" id="MFD2265274.1"/>
    </source>
</evidence>
<evidence type="ECO:0008006" key="4">
    <source>
        <dbReference type="Google" id="ProtNLM"/>
    </source>
</evidence>